<sequence>MKTKDKIIHCALKLFNEQGERQITTNHIAADLGISPGNLYYHFSNKQEIIRSIFQLYVEQLEASFRPHADQRLTLEHLTSYLDASFELMWRFRFMYANLLELLARDPQLEEQYQALQQELANWSRDILLQLRDSRFITGDDATMMELADSVKFIIGAWIAYQSAQLKGGEITKARLYQGVLKILFTLRPYFTEESQHTYQGLYQHYVKFAERNK</sequence>
<dbReference type="InterPro" id="IPR009057">
    <property type="entry name" value="Homeodomain-like_sf"/>
</dbReference>
<reference evidence="6" key="1">
    <citation type="journal article" date="2019" name="Int. J. Syst. Evol. Microbiol.">
        <title>The Global Catalogue of Microorganisms (GCM) 10K type strain sequencing project: providing services to taxonomists for standard genome sequencing and annotation.</title>
        <authorList>
            <consortium name="The Broad Institute Genomics Platform"/>
            <consortium name="The Broad Institute Genome Sequencing Center for Infectious Disease"/>
            <person name="Wu L."/>
            <person name="Ma J."/>
        </authorList>
    </citation>
    <scope>NUCLEOTIDE SEQUENCE [LARGE SCALE GENOMIC DNA]</scope>
    <source>
        <strain evidence="6">CGMCC 1.10131</strain>
    </source>
</reference>
<dbReference type="Pfam" id="PF13972">
    <property type="entry name" value="TetR"/>
    <property type="match status" value="1"/>
</dbReference>
<dbReference type="PROSITE" id="PS50977">
    <property type="entry name" value="HTH_TETR_2"/>
    <property type="match status" value="1"/>
</dbReference>
<protein>
    <submittedName>
        <fullName evidence="5">TetR family transcriptional regulator</fullName>
    </submittedName>
</protein>
<organism evidence="5 6">
    <name type="scientific">Agarivorans gilvus</name>
    <dbReference type="NCBI Taxonomy" id="680279"/>
    <lineage>
        <taxon>Bacteria</taxon>
        <taxon>Pseudomonadati</taxon>
        <taxon>Pseudomonadota</taxon>
        <taxon>Gammaproteobacteria</taxon>
        <taxon>Alteromonadales</taxon>
        <taxon>Alteromonadaceae</taxon>
        <taxon>Agarivorans</taxon>
    </lineage>
</organism>
<dbReference type="InterPro" id="IPR025722">
    <property type="entry name" value="TetR"/>
</dbReference>
<dbReference type="RefSeq" id="WP_055733607.1">
    <property type="nucleotide sequence ID" value="NZ_BMDY01000008.1"/>
</dbReference>
<evidence type="ECO:0000256" key="1">
    <source>
        <dbReference type="ARBA" id="ARBA00023125"/>
    </source>
</evidence>
<feature type="DNA-binding region" description="H-T-H motif" evidence="2">
    <location>
        <begin position="24"/>
        <end position="43"/>
    </location>
</feature>
<keyword evidence="6" id="KW-1185">Reference proteome</keyword>
<keyword evidence="1 2" id="KW-0238">DNA-binding</keyword>
<dbReference type="InterPro" id="IPR001647">
    <property type="entry name" value="HTH_TetR"/>
</dbReference>
<dbReference type="Gene3D" id="1.10.357.10">
    <property type="entry name" value="Tetracycline Repressor, domain 2"/>
    <property type="match status" value="1"/>
</dbReference>
<proteinExistence type="predicted"/>
<dbReference type="EMBL" id="BMDY01000008">
    <property type="protein sequence ID" value="GGB03859.1"/>
    <property type="molecule type" value="Genomic_DNA"/>
</dbReference>
<dbReference type="Proteomes" id="UP000651977">
    <property type="component" value="Unassembled WGS sequence"/>
</dbReference>
<name>A0ABQ1I207_9ALTE</name>
<accession>A0ABQ1I207</accession>
<evidence type="ECO:0000256" key="2">
    <source>
        <dbReference type="PROSITE-ProRule" id="PRU00335"/>
    </source>
</evidence>
<dbReference type="SUPFAM" id="SSF46689">
    <property type="entry name" value="Homeodomain-like"/>
    <property type="match status" value="1"/>
</dbReference>
<dbReference type="PANTHER" id="PTHR43479">
    <property type="entry name" value="ACREF/ENVCD OPERON REPRESSOR-RELATED"/>
    <property type="match status" value="1"/>
</dbReference>
<evidence type="ECO:0000313" key="5">
    <source>
        <dbReference type="EMBL" id="GGB03859.1"/>
    </source>
</evidence>
<evidence type="ECO:0000259" key="4">
    <source>
        <dbReference type="PROSITE" id="PS50977"/>
    </source>
</evidence>
<dbReference type="PRINTS" id="PR00455">
    <property type="entry name" value="HTHTETR"/>
</dbReference>
<feature type="coiled-coil region" evidence="3">
    <location>
        <begin position="99"/>
        <end position="126"/>
    </location>
</feature>
<feature type="domain" description="HTH tetR-type" evidence="4">
    <location>
        <begin position="1"/>
        <end position="61"/>
    </location>
</feature>
<evidence type="ECO:0000313" key="6">
    <source>
        <dbReference type="Proteomes" id="UP000651977"/>
    </source>
</evidence>
<dbReference type="InterPro" id="IPR050624">
    <property type="entry name" value="HTH-type_Tx_Regulator"/>
</dbReference>
<comment type="caution">
    <text evidence="5">The sequence shown here is derived from an EMBL/GenBank/DDBJ whole genome shotgun (WGS) entry which is preliminary data.</text>
</comment>
<gene>
    <name evidence="5" type="ORF">GCM10007414_16450</name>
</gene>
<keyword evidence="3" id="KW-0175">Coiled coil</keyword>
<evidence type="ECO:0000256" key="3">
    <source>
        <dbReference type="SAM" id="Coils"/>
    </source>
</evidence>
<dbReference type="PANTHER" id="PTHR43479:SF12">
    <property type="entry name" value="TRANSCRIPTIONAL REGULATORY PROTEIN"/>
    <property type="match status" value="1"/>
</dbReference>
<dbReference type="Pfam" id="PF00440">
    <property type="entry name" value="TetR_N"/>
    <property type="match status" value="1"/>
</dbReference>